<reference evidence="11 12" key="1">
    <citation type="submission" date="2024-02" db="EMBL/GenBank/DDBJ databases">
        <authorList>
            <person name="Daric V."/>
            <person name="Darras S."/>
        </authorList>
    </citation>
    <scope>NUCLEOTIDE SEQUENCE [LARGE SCALE GENOMIC DNA]</scope>
</reference>
<feature type="compositionally biased region" description="Basic residues" evidence="7">
    <location>
        <begin position="1862"/>
        <end position="1877"/>
    </location>
</feature>
<keyword evidence="12" id="KW-1185">Reference proteome</keyword>
<dbReference type="InterPro" id="IPR013083">
    <property type="entry name" value="Znf_RING/FYVE/PHD"/>
</dbReference>
<dbReference type="Proteomes" id="UP001642483">
    <property type="component" value="Unassembled WGS sequence"/>
</dbReference>
<dbReference type="PROSITE" id="PS50158">
    <property type="entry name" value="ZF_CCHC"/>
    <property type="match status" value="1"/>
</dbReference>
<feature type="compositionally biased region" description="Pro residues" evidence="7">
    <location>
        <begin position="1076"/>
        <end position="1101"/>
    </location>
</feature>
<feature type="compositionally biased region" description="Polar residues" evidence="7">
    <location>
        <begin position="458"/>
        <end position="486"/>
    </location>
</feature>
<dbReference type="InterPro" id="IPR036875">
    <property type="entry name" value="Znf_CCHC_sf"/>
</dbReference>
<dbReference type="CDD" id="cd16620">
    <property type="entry name" value="vRING-HC-C4C4_RBBP6"/>
    <property type="match status" value="1"/>
</dbReference>
<feature type="compositionally biased region" description="Basic and acidic residues" evidence="7">
    <location>
        <begin position="1703"/>
        <end position="1725"/>
    </location>
</feature>
<dbReference type="PANTHER" id="PTHR15439">
    <property type="entry name" value="RETINOBLASTOMA-BINDING PROTEIN 6"/>
    <property type="match status" value="1"/>
</dbReference>
<protein>
    <recommendedName>
        <fullName evidence="13">E3 ubiquitin-protein ligase RBBP6</fullName>
    </recommendedName>
</protein>
<dbReference type="SMART" id="SM00184">
    <property type="entry name" value="RING"/>
    <property type="match status" value="1"/>
</dbReference>
<dbReference type="Gene3D" id="3.10.20.90">
    <property type="entry name" value="Phosphatidylinositol 3-kinase Catalytic Subunit, Chain A, domain 1"/>
    <property type="match status" value="1"/>
</dbReference>
<evidence type="ECO:0000256" key="5">
    <source>
        <dbReference type="ARBA" id="ARBA00023242"/>
    </source>
</evidence>
<evidence type="ECO:0000256" key="7">
    <source>
        <dbReference type="SAM" id="MobiDB-lite"/>
    </source>
</evidence>
<feature type="compositionally biased region" description="Basic residues" evidence="7">
    <location>
        <begin position="828"/>
        <end position="845"/>
    </location>
</feature>
<feature type="domain" description="DWNN" evidence="10">
    <location>
        <begin position="4"/>
        <end position="76"/>
    </location>
</feature>
<organism evidence="11 12">
    <name type="scientific">Clavelina lepadiformis</name>
    <name type="common">Light-bulb sea squirt</name>
    <name type="synonym">Ascidia lepadiformis</name>
    <dbReference type="NCBI Taxonomy" id="159417"/>
    <lineage>
        <taxon>Eukaryota</taxon>
        <taxon>Metazoa</taxon>
        <taxon>Chordata</taxon>
        <taxon>Tunicata</taxon>
        <taxon>Ascidiacea</taxon>
        <taxon>Aplousobranchia</taxon>
        <taxon>Clavelinidae</taxon>
        <taxon>Clavelina</taxon>
    </lineage>
</organism>
<feature type="region of interest" description="Disordered" evidence="7">
    <location>
        <begin position="1050"/>
        <end position="1610"/>
    </location>
</feature>
<feature type="region of interest" description="Disordered" evidence="7">
    <location>
        <begin position="407"/>
        <end position="663"/>
    </location>
</feature>
<feature type="compositionally biased region" description="Basic and acidic residues" evidence="7">
    <location>
        <begin position="1256"/>
        <end position="1276"/>
    </location>
</feature>
<feature type="compositionally biased region" description="Basic and acidic residues" evidence="7">
    <location>
        <begin position="1846"/>
        <end position="1861"/>
    </location>
</feature>
<feature type="compositionally biased region" description="Pro residues" evidence="7">
    <location>
        <begin position="1116"/>
        <end position="1125"/>
    </location>
</feature>
<feature type="compositionally biased region" description="Basic residues" evidence="7">
    <location>
        <begin position="939"/>
        <end position="966"/>
    </location>
</feature>
<dbReference type="InterPro" id="IPR001878">
    <property type="entry name" value="Znf_CCHC"/>
</dbReference>
<dbReference type="Pfam" id="PF00098">
    <property type="entry name" value="zf-CCHC"/>
    <property type="match status" value="1"/>
</dbReference>
<feature type="compositionally biased region" description="Basic and acidic residues" evidence="7">
    <location>
        <begin position="1742"/>
        <end position="1767"/>
    </location>
</feature>
<dbReference type="InterPro" id="IPR001841">
    <property type="entry name" value="Znf_RING"/>
</dbReference>
<feature type="compositionally biased region" description="Basic residues" evidence="7">
    <location>
        <begin position="880"/>
        <end position="909"/>
    </location>
</feature>
<feature type="compositionally biased region" description="Basic and acidic residues" evidence="7">
    <location>
        <begin position="783"/>
        <end position="802"/>
    </location>
</feature>
<feature type="compositionally biased region" description="Basic and acidic residues" evidence="7">
    <location>
        <begin position="1146"/>
        <end position="1190"/>
    </location>
</feature>
<feature type="compositionally biased region" description="Basic and acidic residues" evidence="7">
    <location>
        <begin position="1490"/>
        <end position="1500"/>
    </location>
</feature>
<evidence type="ECO:0008006" key="13">
    <source>
        <dbReference type="Google" id="ProtNLM"/>
    </source>
</evidence>
<feature type="compositionally biased region" description="Basic residues" evidence="7">
    <location>
        <begin position="1587"/>
        <end position="1597"/>
    </location>
</feature>
<feature type="domain" description="CCHC-type" evidence="9">
    <location>
        <begin position="176"/>
        <end position="192"/>
    </location>
</feature>
<feature type="compositionally biased region" description="Pro residues" evidence="7">
    <location>
        <begin position="642"/>
        <end position="656"/>
    </location>
</feature>
<dbReference type="SMART" id="SM00343">
    <property type="entry name" value="ZnF_C2HC"/>
    <property type="match status" value="1"/>
</dbReference>
<dbReference type="EMBL" id="CAWYQH010000130">
    <property type="protein sequence ID" value="CAK8693236.1"/>
    <property type="molecule type" value="Genomic_DNA"/>
</dbReference>
<feature type="compositionally biased region" description="Basic and acidic residues" evidence="7">
    <location>
        <begin position="1326"/>
        <end position="1362"/>
    </location>
</feature>
<dbReference type="PROSITE" id="PS50089">
    <property type="entry name" value="ZF_RING_2"/>
    <property type="match status" value="1"/>
</dbReference>
<feature type="compositionally biased region" description="Basic and acidic residues" evidence="7">
    <location>
        <begin position="1801"/>
        <end position="1838"/>
    </location>
</feature>
<dbReference type="SUPFAM" id="SSF57756">
    <property type="entry name" value="Retrovirus zinc finger-like domains"/>
    <property type="match status" value="1"/>
</dbReference>
<accession>A0ABP0GNC8</accession>
<dbReference type="SMART" id="SM01180">
    <property type="entry name" value="DWNN"/>
    <property type="match status" value="1"/>
</dbReference>
<feature type="region of interest" description="Disordered" evidence="7">
    <location>
        <begin position="697"/>
        <end position="1003"/>
    </location>
</feature>
<sequence length="1886" mass="210031">MSAIHYKFSSSNEYKNITFDGLNVSLLDLKKAIMEKQKLKSTELDLHITNAQTLQVYKDEAALIPKNTAVLVRRVPLGPVRSSKVYVVKKNLSTAYTAVSSQKVTHENDVAPKMSLEELTKTSNLAEANASEEDKMKAAIVQSTSDYDPANFVRPPRYGSYKFPNQPSSSLPSHVRCYRCNQAGHYSPNCPQPKTEAVRQIHHATGIPGTQMVEVNKDAKGAMLSRDGKYVVPVLDKRGYEVGKKERPPFVPAPASVQEEEEEPIPDELICLLCKDLLIDAVVIPCCGNSYCDECIRNELLDSDSHQCPTCQKSGISPDSLIANKFLRQAVNKFRNDTGIVKRRSNTPVWPRPAPADPNKVKKVATPQMKVTYGPPQGKAIVDRKVIATGGYVVKAKSEQIAVKLAKRAPEGGSGSPRDPTQPIRIKFGLKDEKPEEVSQSVESTPRDGESAVVVSQPIAQSTPAVSETSGTPQSDVYTFNSTPDSGEQKPPANVSEPLPPGISPPVAKVVRPLMETSRSSTPTGEITTEQNLSGIQPLTQPSAEINETDEAKSGITPPNGESSEQLTTAAVSNLAVEVNEVGSESPITDPVPPPSTQNDSAPSLNADVEDKELDEASIDINDTLNSSKPDVGNPPQVSSAPTPPLLIPPTQPPLNIPMSMPQPNIAVPPPNIVPSVTPITIPPPSILHVPPALVPPSLAGLPPPPVSSSALYQHPPPPFPFPFPMPPPGSSRFPPLGFPPIPSSLPPPGMSIPSLVKAPPSGLELPSQPPGTDGFSSVKASEFSERRLAGHDRPSPLDDKSPRRRSEKRSNKSKLDIMSDEFAQKLSKSRSSGHRRRRRGRSRSRSPSSRSSYSSSYSSGSRSSSYSSYSSRSWSSHSSRGRSRSATRKRRRHQKRSKHSSRGRRRRSWSGSSRGRSDRSPSYSRKQNSKYKRGERSPRKKKRRDRKLSPRRRSRSYSRSPRRRPQPLQASRGRRGSPGLLWLPRQEEPIHPPTAFPSIPVIGSGDASIPGLPSKEAADFERDQALYAHYRQAYERDWYERGVMPPPPYDRFIQSRYSKSPSPPGTGPTSILGNPPFPPPPMLNPPQHPYNARFPPPPFINPGGRLPHERLLPHAPQPGMPPNDPFLNFPRAPDSAMRLSPRSQRRYDDDRRRNMDRSSRGHYRDERGWDQRRRGNYDERGRKRGRESNRGMSPDRSSKGNRRSRPASGPEQDGDGTPVRDERPPPEEVDLPQRKQPTTTRRAGDLPKVGKKPTRRENKSSRSKLQESSKSEKRETRKVKVRSESEKKDRTSSSQVTGKLPAKSTGDGKFDKQAVPLYNDSELPPSKEDKMEEIKESKLTDEPIPLKDASKTPTIVKKETSKLSSPAHEETDDVPAVKDKNRVAPDDKGLDNKGTDLVKQEFQDFERTSQSDEVEFKSRKKSEESLSSPKASDAAKEILPAKDKSASAVRSTKKGKSSRAAAAEISEKKEEEESDVVDVMRKPRASKNKARDANHEKMKWKPMASSSIVSYSTESPAESDDAPRREKSDGDEKKLIEYDGTGPPPTGDEMVKLTIPKSKWEDSEDETSQASSSRMVVKKAEEKPTKGRRIRIKRKPPPVNETVKSESAQLEVKNAPKMKAAEDNITDARMVITLRRNSKHDEDSTASAGRRVSLGNADEANFVPDYSGDEPTAPLRSPEKTVVAVKGKQVKVTAMRSSSQDSEGRSKEDVLSDLSEDHSSEKAAKKQSKKKKKKKKKHKLRQEEDVDKSPKEEESKKRANVSDDEKKRRKKSRKLEEEPIRSKRKLDEDEPRDRKRRRRSLEESRELTSSSSRKDYSRDKHNRDQVRDRHRDESADRRAKKRDLRRNSRSRERSHGDYHGKKQKKERKQKRRRHSRSSYTSHDDD</sequence>
<keyword evidence="3 6" id="KW-0863">Zinc-finger</keyword>
<evidence type="ECO:0000256" key="1">
    <source>
        <dbReference type="ARBA" id="ARBA00004123"/>
    </source>
</evidence>
<proteinExistence type="predicted"/>
<evidence type="ECO:0000256" key="4">
    <source>
        <dbReference type="ARBA" id="ARBA00022833"/>
    </source>
</evidence>
<keyword evidence="5" id="KW-0539">Nucleus</keyword>
<name>A0ABP0GNC8_CLALP</name>
<dbReference type="InterPro" id="IPR014891">
    <property type="entry name" value="DWNN_domain"/>
</dbReference>
<evidence type="ECO:0000256" key="3">
    <source>
        <dbReference type="ARBA" id="ARBA00022771"/>
    </source>
</evidence>
<evidence type="ECO:0000256" key="2">
    <source>
        <dbReference type="ARBA" id="ARBA00022723"/>
    </source>
</evidence>
<feature type="compositionally biased region" description="Basic and acidic residues" evidence="7">
    <location>
        <begin position="1775"/>
        <end position="1794"/>
    </location>
</feature>
<dbReference type="Gene3D" id="4.10.60.10">
    <property type="entry name" value="Zinc finger, CCHC-type"/>
    <property type="match status" value="1"/>
</dbReference>
<feature type="region of interest" description="Disordered" evidence="7">
    <location>
        <begin position="1636"/>
        <end position="1886"/>
    </location>
</feature>
<feature type="compositionally biased region" description="Pro residues" evidence="7">
    <location>
        <begin position="737"/>
        <end position="751"/>
    </location>
</feature>
<comment type="subcellular location">
    <subcellularLocation>
        <location evidence="1">Nucleus</location>
    </subcellularLocation>
</comment>
<evidence type="ECO:0000259" key="9">
    <source>
        <dbReference type="PROSITE" id="PS50158"/>
    </source>
</evidence>
<evidence type="ECO:0000259" key="8">
    <source>
        <dbReference type="PROSITE" id="PS50089"/>
    </source>
</evidence>
<comment type="caution">
    <text evidence="11">The sequence shown here is derived from an EMBL/GenBank/DDBJ whole genome shotgun (WGS) entry which is preliminary data.</text>
</comment>
<dbReference type="PROSITE" id="PS51282">
    <property type="entry name" value="DWNN"/>
    <property type="match status" value="1"/>
</dbReference>
<feature type="compositionally biased region" description="Basic and acidic residues" evidence="7">
    <location>
        <begin position="1282"/>
        <end position="1292"/>
    </location>
</feature>
<dbReference type="InterPro" id="IPR033489">
    <property type="entry name" value="RBBP6"/>
</dbReference>
<feature type="compositionally biased region" description="Acidic residues" evidence="7">
    <location>
        <begin position="608"/>
        <end position="618"/>
    </location>
</feature>
<feature type="compositionally biased region" description="Basic residues" evidence="7">
    <location>
        <begin position="1726"/>
        <end position="1741"/>
    </location>
</feature>
<gene>
    <name evidence="11" type="ORF">CVLEPA_LOCUS26542</name>
</gene>
<feature type="domain" description="RING-type" evidence="8">
    <location>
        <begin position="271"/>
        <end position="312"/>
    </location>
</feature>
<dbReference type="PANTHER" id="PTHR15439:SF0">
    <property type="entry name" value="CELL DIVISION CYCLE AND APOPTOSIS REGULATOR PROTEIN 1-RELATED"/>
    <property type="match status" value="1"/>
</dbReference>
<feature type="compositionally biased region" description="Basic and acidic residues" evidence="7">
    <location>
        <begin position="809"/>
        <end position="818"/>
    </location>
</feature>
<evidence type="ECO:0000313" key="12">
    <source>
        <dbReference type="Proteomes" id="UP001642483"/>
    </source>
</evidence>
<dbReference type="SUPFAM" id="SSF57850">
    <property type="entry name" value="RING/U-box"/>
    <property type="match status" value="1"/>
</dbReference>
<feature type="compositionally biased region" description="Basic and acidic residues" evidence="7">
    <location>
        <begin position="1522"/>
        <end position="1538"/>
    </location>
</feature>
<feature type="compositionally biased region" description="Low complexity" evidence="7">
    <location>
        <begin position="846"/>
        <end position="879"/>
    </location>
</feature>
<feature type="compositionally biased region" description="Polar residues" evidence="7">
    <location>
        <begin position="560"/>
        <end position="572"/>
    </location>
</feature>
<feature type="compositionally biased region" description="Low complexity" evidence="7">
    <location>
        <begin position="910"/>
        <end position="926"/>
    </location>
</feature>
<feature type="compositionally biased region" description="Basic and acidic residues" evidence="7">
    <location>
        <begin position="1376"/>
        <end position="1425"/>
    </location>
</feature>
<evidence type="ECO:0000259" key="10">
    <source>
        <dbReference type="PROSITE" id="PS51282"/>
    </source>
</evidence>
<feature type="compositionally biased region" description="Pro residues" evidence="7">
    <location>
        <begin position="715"/>
        <end position="730"/>
    </location>
</feature>
<feature type="compositionally biased region" description="Basic and acidic residues" evidence="7">
    <location>
        <begin position="1434"/>
        <end position="1446"/>
    </location>
</feature>
<evidence type="ECO:0000313" key="11">
    <source>
        <dbReference type="EMBL" id="CAK8693236.1"/>
    </source>
</evidence>
<feature type="compositionally biased region" description="Polar residues" evidence="7">
    <location>
        <begin position="517"/>
        <end position="546"/>
    </location>
</feature>
<evidence type="ECO:0000256" key="6">
    <source>
        <dbReference type="PROSITE-ProRule" id="PRU00047"/>
    </source>
</evidence>
<dbReference type="Pfam" id="PF08783">
    <property type="entry name" value="DWNN"/>
    <property type="match status" value="1"/>
</dbReference>
<keyword evidence="2" id="KW-0479">Metal-binding</keyword>
<feature type="compositionally biased region" description="Polar residues" evidence="7">
    <location>
        <begin position="1505"/>
        <end position="1517"/>
    </location>
</feature>
<dbReference type="Gene3D" id="3.30.40.10">
    <property type="entry name" value="Zinc/RING finger domain, C3HC4 (zinc finger)"/>
    <property type="match status" value="1"/>
</dbReference>
<keyword evidence="4" id="KW-0862">Zinc</keyword>